<dbReference type="EMBL" id="CAJOBQ010004313">
    <property type="protein sequence ID" value="CAF4633028.1"/>
    <property type="molecule type" value="Genomic_DNA"/>
</dbReference>
<dbReference type="AlphaFoldDB" id="A0A821E9I3"/>
<dbReference type="Pfam" id="PF00685">
    <property type="entry name" value="Sulfotransfer_1"/>
    <property type="match status" value="1"/>
</dbReference>
<name>A0A821E9I3_9BILA</name>
<feature type="region of interest" description="Disordered" evidence="1">
    <location>
        <begin position="1"/>
        <end position="24"/>
    </location>
</feature>
<dbReference type="InterPro" id="IPR027417">
    <property type="entry name" value="P-loop_NTPase"/>
</dbReference>
<comment type="caution">
    <text evidence="3">The sequence shown here is derived from an EMBL/GenBank/DDBJ whole genome shotgun (WGS) entry which is preliminary data.</text>
</comment>
<feature type="non-terminal residue" evidence="3">
    <location>
        <position position="1"/>
    </location>
</feature>
<accession>A0A821E9I3</accession>
<dbReference type="InterPro" id="IPR000863">
    <property type="entry name" value="Sulfotransferase_dom"/>
</dbReference>
<dbReference type="SUPFAM" id="SSF52540">
    <property type="entry name" value="P-loop containing nucleoside triphosphate hydrolases"/>
    <property type="match status" value="1"/>
</dbReference>
<evidence type="ECO:0000313" key="4">
    <source>
        <dbReference type="Proteomes" id="UP000663862"/>
    </source>
</evidence>
<feature type="compositionally biased region" description="Polar residues" evidence="1">
    <location>
        <begin position="1"/>
        <end position="13"/>
    </location>
</feature>
<organism evidence="3 4">
    <name type="scientific">Rotaria socialis</name>
    <dbReference type="NCBI Taxonomy" id="392032"/>
    <lineage>
        <taxon>Eukaryota</taxon>
        <taxon>Metazoa</taxon>
        <taxon>Spiralia</taxon>
        <taxon>Gnathifera</taxon>
        <taxon>Rotifera</taxon>
        <taxon>Eurotatoria</taxon>
        <taxon>Bdelloidea</taxon>
        <taxon>Philodinida</taxon>
        <taxon>Philodinidae</taxon>
        <taxon>Rotaria</taxon>
    </lineage>
</organism>
<evidence type="ECO:0000256" key="1">
    <source>
        <dbReference type="SAM" id="MobiDB-lite"/>
    </source>
</evidence>
<protein>
    <recommendedName>
        <fullName evidence="2">Sulfotransferase domain-containing protein</fullName>
    </recommendedName>
</protein>
<dbReference type="GO" id="GO:0008146">
    <property type="term" value="F:sulfotransferase activity"/>
    <property type="evidence" value="ECO:0007669"/>
    <property type="project" value="InterPro"/>
</dbReference>
<evidence type="ECO:0000313" key="3">
    <source>
        <dbReference type="EMBL" id="CAF4633028.1"/>
    </source>
</evidence>
<proteinExistence type="predicted"/>
<evidence type="ECO:0000259" key="2">
    <source>
        <dbReference type="Pfam" id="PF00685"/>
    </source>
</evidence>
<dbReference type="Gene3D" id="3.40.50.300">
    <property type="entry name" value="P-loop containing nucleotide triphosphate hydrolases"/>
    <property type="match status" value="1"/>
</dbReference>
<reference evidence="3" key="1">
    <citation type="submission" date="2021-02" db="EMBL/GenBank/DDBJ databases">
        <authorList>
            <person name="Nowell W R."/>
        </authorList>
    </citation>
    <scope>NUCLEOTIDE SEQUENCE</scope>
</reference>
<sequence>QNDNILTSMQTDSPRWGMEQPKDMPGFIRKGEIGDWRNYFNEEQSKIIDMKVEDFPLMKTLWSKYI</sequence>
<dbReference type="Proteomes" id="UP000663862">
    <property type="component" value="Unassembled WGS sequence"/>
</dbReference>
<feature type="domain" description="Sulfotransferase" evidence="2">
    <location>
        <begin position="21"/>
        <end position="53"/>
    </location>
</feature>
<gene>
    <name evidence="3" type="ORF">TSG867_LOCUS29720</name>
</gene>